<dbReference type="Pfam" id="PF01926">
    <property type="entry name" value="MMR_HSR1"/>
    <property type="match status" value="1"/>
</dbReference>
<comment type="caution">
    <text evidence="3">The sequence shown here is derived from an EMBL/GenBank/DDBJ whole genome shotgun (WGS) entry which is preliminary data.</text>
</comment>
<dbReference type="OrthoDB" id="5406017at2"/>
<dbReference type="PANTHER" id="PTHR42714">
    <property type="entry name" value="TRNA MODIFICATION GTPASE GTPBP3"/>
    <property type="match status" value="1"/>
</dbReference>
<proteinExistence type="predicted"/>
<dbReference type="EMBL" id="QNRQ01000002">
    <property type="protein sequence ID" value="RBP42167.1"/>
    <property type="molecule type" value="Genomic_DNA"/>
</dbReference>
<evidence type="ECO:0000313" key="3">
    <source>
        <dbReference type="EMBL" id="RBP42167.1"/>
    </source>
</evidence>
<dbReference type="GO" id="GO:0005525">
    <property type="term" value="F:GTP binding"/>
    <property type="evidence" value="ECO:0007669"/>
    <property type="project" value="InterPro"/>
</dbReference>
<gene>
    <name evidence="3" type="ORF">DFR37_102553</name>
</gene>
<dbReference type="SUPFAM" id="SSF52540">
    <property type="entry name" value="P-loop containing nucleoside triphosphate hydrolases"/>
    <property type="match status" value="1"/>
</dbReference>
<dbReference type="PANTHER" id="PTHR42714:SF7">
    <property type="entry name" value="G DOMAIN-CONTAINING PROTEIN"/>
    <property type="match status" value="1"/>
</dbReference>
<dbReference type="GO" id="GO:0030488">
    <property type="term" value="P:tRNA methylation"/>
    <property type="evidence" value="ECO:0007669"/>
    <property type="project" value="TreeGrafter"/>
</dbReference>
<evidence type="ECO:0000313" key="4">
    <source>
        <dbReference type="Proteomes" id="UP000253628"/>
    </source>
</evidence>
<dbReference type="Gene3D" id="3.40.50.300">
    <property type="entry name" value="P-loop containing nucleotide triphosphate hydrolases"/>
    <property type="match status" value="1"/>
</dbReference>
<dbReference type="Pfam" id="PF11981">
    <property type="entry name" value="DUF3482"/>
    <property type="match status" value="1"/>
</dbReference>
<feature type="region of interest" description="Disordered" evidence="1">
    <location>
        <begin position="405"/>
        <end position="472"/>
    </location>
</feature>
<protein>
    <submittedName>
        <fullName evidence="3">Small GTP-binding protein</fullName>
    </submittedName>
</protein>
<sequence>MIDASAPPLRLAVVGHTNTGKTSLLRTLTRDRSFGQVMDSPGTTRHVEGARLLSDGHTAVELFDTPGMEDGIGLMDYLDQLAQRAERLDGPERIRRFLGTPESAHRFEQEARVLAKLLECDAGLYVVDVRDPILGKHKDELAILASCGRPLLPVLNFTHSPQQRTDSWREALARLNLHAMVEFDTVAPALDGEAQLYDKLALLLDARAPVLQNLKEDVARQRAIRRADAARLIAELLVDAAALRLSSAPDETSLVQATQALRAKISERENACVRALLKRYKFNAQDFPRHTLPLEGERWGMDLFHPQALKDAGLHLGKGMAAGAMAGATVDLFTAGLSLGAAALIGAAAGGLWQGADRYGKRVVGLLKGYQEISVDDAVLCLLALRQIDLARALERRGHAAQSPISLEPAVLEPGTDRPGQDPTPESAPQTPLAATQARLRKGRLPEPLIEARSQPEWSTLSTQFQASPRREQAVRELGELLREE</sequence>
<accession>A0A366HJH6</accession>
<dbReference type="GO" id="GO:0005829">
    <property type="term" value="C:cytosol"/>
    <property type="evidence" value="ECO:0007669"/>
    <property type="project" value="TreeGrafter"/>
</dbReference>
<dbReference type="InterPro" id="IPR027417">
    <property type="entry name" value="P-loop_NTPase"/>
</dbReference>
<organism evidence="3 4">
    <name type="scientific">Eoetvoesiella caeni</name>
    <dbReference type="NCBI Taxonomy" id="645616"/>
    <lineage>
        <taxon>Bacteria</taxon>
        <taxon>Pseudomonadati</taxon>
        <taxon>Pseudomonadota</taxon>
        <taxon>Betaproteobacteria</taxon>
        <taxon>Burkholderiales</taxon>
        <taxon>Alcaligenaceae</taxon>
        <taxon>Eoetvoesiella</taxon>
    </lineage>
</organism>
<dbReference type="GO" id="GO:0002098">
    <property type="term" value="P:tRNA wobble uridine modification"/>
    <property type="evidence" value="ECO:0007669"/>
    <property type="project" value="TreeGrafter"/>
</dbReference>
<feature type="domain" description="G" evidence="2">
    <location>
        <begin position="11"/>
        <end position="156"/>
    </location>
</feature>
<dbReference type="InterPro" id="IPR021871">
    <property type="entry name" value="DUF3482"/>
</dbReference>
<feature type="compositionally biased region" description="Polar residues" evidence="1">
    <location>
        <begin position="456"/>
        <end position="467"/>
    </location>
</feature>
<dbReference type="RefSeq" id="WP_113932364.1">
    <property type="nucleotide sequence ID" value="NZ_JACCEU010000002.1"/>
</dbReference>
<name>A0A366HJH6_9BURK</name>
<evidence type="ECO:0000259" key="2">
    <source>
        <dbReference type="Pfam" id="PF01926"/>
    </source>
</evidence>
<dbReference type="AlphaFoldDB" id="A0A366HJH6"/>
<dbReference type="Proteomes" id="UP000253628">
    <property type="component" value="Unassembled WGS sequence"/>
</dbReference>
<dbReference type="InterPro" id="IPR006073">
    <property type="entry name" value="GTP-bd"/>
</dbReference>
<reference evidence="3 4" key="1">
    <citation type="submission" date="2018-06" db="EMBL/GenBank/DDBJ databases">
        <title>Genomic Encyclopedia of Type Strains, Phase IV (KMG-IV): sequencing the most valuable type-strain genomes for metagenomic binning, comparative biology and taxonomic classification.</title>
        <authorList>
            <person name="Goeker M."/>
        </authorList>
    </citation>
    <scope>NUCLEOTIDE SEQUENCE [LARGE SCALE GENOMIC DNA]</scope>
    <source>
        <strain evidence="3 4">DSM 25520</strain>
    </source>
</reference>
<evidence type="ECO:0000256" key="1">
    <source>
        <dbReference type="SAM" id="MobiDB-lite"/>
    </source>
</evidence>
<keyword evidence="4" id="KW-1185">Reference proteome</keyword>